<dbReference type="Proteomes" id="UP000240880">
    <property type="component" value="Unassembled WGS sequence"/>
</dbReference>
<keyword evidence="4 6" id="KW-0274">FAD</keyword>
<name>A0A2R6A9A7_9ARCH</name>
<evidence type="ECO:0000256" key="5">
    <source>
        <dbReference type="ARBA" id="ARBA00023002"/>
    </source>
</evidence>
<dbReference type="InterPro" id="IPR013786">
    <property type="entry name" value="AcylCoA_DH/ox_N"/>
</dbReference>
<keyword evidence="5 6" id="KW-0560">Oxidoreductase</keyword>
<dbReference type="Pfam" id="PF00441">
    <property type="entry name" value="Acyl-CoA_dh_1"/>
    <property type="match status" value="1"/>
</dbReference>
<dbReference type="Pfam" id="PF02771">
    <property type="entry name" value="Acyl-CoA_dh_N"/>
    <property type="match status" value="1"/>
</dbReference>
<dbReference type="GO" id="GO:0003995">
    <property type="term" value="F:acyl-CoA dehydrogenase activity"/>
    <property type="evidence" value="ECO:0007669"/>
    <property type="project" value="InterPro"/>
</dbReference>
<comment type="caution">
    <text evidence="10">The sequence shown here is derived from an EMBL/GenBank/DDBJ whole genome shotgun (WGS) entry which is preliminary data.</text>
</comment>
<evidence type="ECO:0000313" key="11">
    <source>
        <dbReference type="Proteomes" id="UP000240880"/>
    </source>
</evidence>
<sequence length="397" mass="43295">MSELSPSSLDYTIHVKEEHEEYRKVIRDFSQKLVLPKVQKIESENALEDELVTRLCETGIMGITFPEEYGGAGADNLTLAIAVEELSRVCTALATLVVANYLVSTPIYLFGNEEQKRKYLAPLAKGQKIGAHAMTEAGAGSDVSAITTQAQKVDGGYRITGRKLFITNGDRAHIYLVFARTSPPDPRKRHLGVTAFIVERGAQGLKIGQRLNVIGLRGDQPVELIFEDVFVPEENVLGEIGRGVRIALSTYDRGRIGVAAQGVGIAQAALEAALKYSTQRETFGNKLLSYQQVQFKIAEMVSSVHAARILTYWAASLADQAKPFVKAASIAKIVATEAAERNAHAAMLIMGAYGVSQETGVERLLRDSQVIKTYEGTNDIQRLIVAREVAKEVGFAL</sequence>
<dbReference type="InterPro" id="IPR037069">
    <property type="entry name" value="AcylCoA_DH/ox_N_sf"/>
</dbReference>
<keyword evidence="3 6" id="KW-0285">Flavoprotein</keyword>
<evidence type="ECO:0000259" key="8">
    <source>
        <dbReference type="Pfam" id="PF02770"/>
    </source>
</evidence>
<dbReference type="InterPro" id="IPR046373">
    <property type="entry name" value="Acyl-CoA_Oxase/DH_mid-dom_sf"/>
</dbReference>
<feature type="domain" description="Acyl-CoA oxidase/dehydrogenase middle" evidence="8">
    <location>
        <begin position="131"/>
        <end position="229"/>
    </location>
</feature>
<dbReference type="PANTHER" id="PTHR43884:SF12">
    <property type="entry name" value="ISOVALERYL-COA DEHYDROGENASE, MITOCHONDRIAL-RELATED"/>
    <property type="match status" value="1"/>
</dbReference>
<dbReference type="PIRSF" id="PIRSF016578">
    <property type="entry name" value="HsaA"/>
    <property type="match status" value="1"/>
</dbReference>
<dbReference type="InterPro" id="IPR006089">
    <property type="entry name" value="Acyl-CoA_DH_CS"/>
</dbReference>
<proteinExistence type="inferred from homology"/>
<evidence type="ECO:0000259" key="9">
    <source>
        <dbReference type="Pfam" id="PF02771"/>
    </source>
</evidence>
<dbReference type="FunFam" id="1.20.140.10:FF:000004">
    <property type="entry name" value="Acyl-CoA dehydrogenase FadE25"/>
    <property type="match status" value="1"/>
</dbReference>
<dbReference type="InterPro" id="IPR006091">
    <property type="entry name" value="Acyl-CoA_Oxase/DH_mid-dom"/>
</dbReference>
<organism evidence="10 11">
    <name type="scientific">Candidatus Marsarchaeota G1 archaeon OSP_D</name>
    <dbReference type="NCBI Taxonomy" id="1978155"/>
    <lineage>
        <taxon>Archaea</taxon>
        <taxon>Candidatus Marsarchaeota</taxon>
        <taxon>Candidatus Marsarchaeota group 1</taxon>
    </lineage>
</organism>
<dbReference type="SUPFAM" id="SSF47203">
    <property type="entry name" value="Acyl-CoA dehydrogenase C-terminal domain-like"/>
    <property type="match status" value="1"/>
</dbReference>
<feature type="domain" description="Acyl-CoA dehydrogenase/oxidase N-terminal" evidence="9">
    <location>
        <begin position="17"/>
        <end position="127"/>
    </location>
</feature>
<dbReference type="PROSITE" id="PS00072">
    <property type="entry name" value="ACYL_COA_DH_1"/>
    <property type="match status" value="1"/>
</dbReference>
<evidence type="ECO:0000256" key="4">
    <source>
        <dbReference type="ARBA" id="ARBA00022827"/>
    </source>
</evidence>
<evidence type="ECO:0000256" key="2">
    <source>
        <dbReference type="ARBA" id="ARBA00009347"/>
    </source>
</evidence>
<dbReference type="InterPro" id="IPR036250">
    <property type="entry name" value="AcylCo_DH-like_C"/>
</dbReference>
<evidence type="ECO:0000256" key="3">
    <source>
        <dbReference type="ARBA" id="ARBA00022630"/>
    </source>
</evidence>
<feature type="domain" description="Acyl-CoA dehydrogenase/oxidase C-terminal" evidence="7">
    <location>
        <begin position="241"/>
        <end position="389"/>
    </location>
</feature>
<dbReference type="FunFam" id="1.10.540.10:FF:000002">
    <property type="entry name" value="Acyl-CoA dehydrogenase FadE19"/>
    <property type="match status" value="1"/>
</dbReference>
<protein>
    <recommendedName>
        <fullName evidence="12">Acyl-CoA dehydrogenase</fullName>
    </recommendedName>
</protein>
<dbReference type="PANTHER" id="PTHR43884">
    <property type="entry name" value="ACYL-COA DEHYDROGENASE"/>
    <property type="match status" value="1"/>
</dbReference>
<evidence type="ECO:0000313" key="10">
    <source>
        <dbReference type="EMBL" id="PSN82917.1"/>
    </source>
</evidence>
<accession>A0A2R6A9A7</accession>
<dbReference type="AlphaFoldDB" id="A0A2R6A9A7"/>
<evidence type="ECO:0008006" key="12">
    <source>
        <dbReference type="Google" id="ProtNLM"/>
    </source>
</evidence>
<evidence type="ECO:0000259" key="7">
    <source>
        <dbReference type="Pfam" id="PF00441"/>
    </source>
</evidence>
<dbReference type="Gene3D" id="2.40.110.10">
    <property type="entry name" value="Butyryl-CoA Dehydrogenase, subunit A, domain 2"/>
    <property type="match status" value="1"/>
</dbReference>
<dbReference type="FunFam" id="2.40.110.10:FF:000011">
    <property type="entry name" value="Acyl-CoA dehydrogenase FadE34"/>
    <property type="match status" value="1"/>
</dbReference>
<dbReference type="Gene3D" id="1.20.140.10">
    <property type="entry name" value="Butyryl-CoA Dehydrogenase, subunit A, domain 3"/>
    <property type="match status" value="1"/>
</dbReference>
<dbReference type="InterPro" id="IPR009075">
    <property type="entry name" value="AcylCo_DH/oxidase_C"/>
</dbReference>
<dbReference type="Gene3D" id="1.10.540.10">
    <property type="entry name" value="Acyl-CoA dehydrogenase/oxidase, N-terminal domain"/>
    <property type="match status" value="1"/>
</dbReference>
<dbReference type="SUPFAM" id="SSF56645">
    <property type="entry name" value="Acyl-CoA dehydrogenase NM domain-like"/>
    <property type="match status" value="1"/>
</dbReference>
<gene>
    <name evidence="10" type="ORF">B9Q01_06570</name>
</gene>
<comment type="similarity">
    <text evidence="2 6">Belongs to the acyl-CoA dehydrogenase family.</text>
</comment>
<dbReference type="Pfam" id="PF02770">
    <property type="entry name" value="Acyl-CoA_dh_M"/>
    <property type="match status" value="1"/>
</dbReference>
<dbReference type="InterPro" id="IPR009100">
    <property type="entry name" value="AcylCoA_DH/oxidase_NM_dom_sf"/>
</dbReference>
<evidence type="ECO:0000256" key="1">
    <source>
        <dbReference type="ARBA" id="ARBA00001974"/>
    </source>
</evidence>
<dbReference type="GO" id="GO:0050660">
    <property type="term" value="F:flavin adenine dinucleotide binding"/>
    <property type="evidence" value="ECO:0007669"/>
    <property type="project" value="InterPro"/>
</dbReference>
<dbReference type="EMBL" id="NEXC01000045">
    <property type="protein sequence ID" value="PSN82917.1"/>
    <property type="molecule type" value="Genomic_DNA"/>
</dbReference>
<reference evidence="10 11" key="1">
    <citation type="submission" date="2017-04" db="EMBL/GenBank/DDBJ databases">
        <title>Novel microbial lineages endemic to geothermal iron-oxide mats fill important gaps in the evolutionary history of Archaea.</title>
        <authorList>
            <person name="Jay Z.J."/>
            <person name="Beam J.P."/>
            <person name="Dlakic M."/>
            <person name="Rusch D.B."/>
            <person name="Kozubal M.A."/>
            <person name="Inskeep W.P."/>
        </authorList>
    </citation>
    <scope>NUCLEOTIDE SEQUENCE [LARGE SCALE GENOMIC DNA]</scope>
    <source>
        <strain evidence="10">OSP_D</strain>
    </source>
</reference>
<evidence type="ECO:0000256" key="6">
    <source>
        <dbReference type="RuleBase" id="RU362125"/>
    </source>
</evidence>
<comment type="cofactor">
    <cofactor evidence="1 6">
        <name>FAD</name>
        <dbReference type="ChEBI" id="CHEBI:57692"/>
    </cofactor>
</comment>